<dbReference type="InterPro" id="IPR038390">
    <property type="entry name" value="Metal_Tscrpt_repr_sf"/>
</dbReference>
<reference evidence="4" key="1">
    <citation type="journal article" date="2019" name="Int. J. Syst. Evol. Microbiol.">
        <title>The Global Catalogue of Microorganisms (GCM) 10K type strain sequencing project: providing services to taxonomists for standard genome sequencing and annotation.</title>
        <authorList>
            <consortium name="The Broad Institute Genomics Platform"/>
            <consortium name="The Broad Institute Genome Sequencing Center for Infectious Disease"/>
            <person name="Wu L."/>
            <person name="Ma J."/>
        </authorList>
    </citation>
    <scope>NUCLEOTIDE SEQUENCE [LARGE SCALE GENOMIC DNA]</scope>
    <source>
        <strain evidence="4">JCM 17017</strain>
    </source>
</reference>
<dbReference type="CDD" id="cd10148">
    <property type="entry name" value="CsoR-like_DUF156"/>
    <property type="match status" value="1"/>
</dbReference>
<name>A0ABP7HFB7_9PSEU</name>
<evidence type="ECO:0000313" key="4">
    <source>
        <dbReference type="Proteomes" id="UP001501624"/>
    </source>
</evidence>
<keyword evidence="2" id="KW-0186">Copper</keyword>
<comment type="similarity">
    <text evidence="1">Belongs to the CsoR family.</text>
</comment>
<dbReference type="InterPro" id="IPR003735">
    <property type="entry name" value="Metal_Tscrpt_repr"/>
</dbReference>
<evidence type="ECO:0008006" key="5">
    <source>
        <dbReference type="Google" id="ProtNLM"/>
    </source>
</evidence>
<gene>
    <name evidence="3" type="ORF">GCM10022380_04160</name>
</gene>
<evidence type="ECO:0000256" key="2">
    <source>
        <dbReference type="ARBA" id="ARBA00023008"/>
    </source>
</evidence>
<dbReference type="Proteomes" id="UP001501624">
    <property type="component" value="Unassembled WGS sequence"/>
</dbReference>
<dbReference type="Pfam" id="PF02583">
    <property type="entry name" value="Trns_repr_metal"/>
    <property type="match status" value="1"/>
</dbReference>
<sequence length="115" mass="11825">MNGSDVMSDTSTVGIGGQDALRRRLKRAAGQVLGVERMLAEERPCGDVLIQLAAVQGALRAVAQQILSCHLRSTFSSVAAGEVAAADAAEQAAYFAGLLSEAARAQRVAAGRAVT</sequence>
<dbReference type="PANTHER" id="PTHR33677">
    <property type="entry name" value="TRANSCRIPTIONAL REPRESSOR FRMR-RELATED"/>
    <property type="match status" value="1"/>
</dbReference>
<comment type="caution">
    <text evidence="3">The sequence shown here is derived from an EMBL/GenBank/DDBJ whole genome shotgun (WGS) entry which is preliminary data.</text>
</comment>
<dbReference type="EMBL" id="BAABCM010000001">
    <property type="protein sequence ID" value="GAA3790899.1"/>
    <property type="molecule type" value="Genomic_DNA"/>
</dbReference>
<dbReference type="Gene3D" id="1.20.58.1000">
    <property type="entry name" value="Metal-sensitive repressor, helix protomer"/>
    <property type="match status" value="1"/>
</dbReference>
<protein>
    <recommendedName>
        <fullName evidence="5">Transcriptional regulator</fullName>
    </recommendedName>
</protein>
<proteinExistence type="inferred from homology"/>
<organism evidence="3 4">
    <name type="scientific">Amycolatopsis tucumanensis</name>
    <dbReference type="NCBI Taxonomy" id="401106"/>
    <lineage>
        <taxon>Bacteria</taxon>
        <taxon>Bacillati</taxon>
        <taxon>Actinomycetota</taxon>
        <taxon>Actinomycetes</taxon>
        <taxon>Pseudonocardiales</taxon>
        <taxon>Pseudonocardiaceae</taxon>
        <taxon>Amycolatopsis</taxon>
    </lineage>
</organism>
<evidence type="ECO:0000313" key="3">
    <source>
        <dbReference type="EMBL" id="GAA3790899.1"/>
    </source>
</evidence>
<evidence type="ECO:0000256" key="1">
    <source>
        <dbReference type="ARBA" id="ARBA00005428"/>
    </source>
</evidence>
<keyword evidence="4" id="KW-1185">Reference proteome</keyword>
<accession>A0ABP7HFB7</accession>